<reference evidence="1" key="1">
    <citation type="journal article" date="2020" name="Nature">
        <title>Giant virus diversity and host interactions through global metagenomics.</title>
        <authorList>
            <person name="Schulz F."/>
            <person name="Roux S."/>
            <person name="Paez-Espino D."/>
            <person name="Jungbluth S."/>
            <person name="Walsh D.A."/>
            <person name="Denef V.J."/>
            <person name="McMahon K.D."/>
            <person name="Konstantinidis K.T."/>
            <person name="Eloe-Fadrosh E.A."/>
            <person name="Kyrpides N.C."/>
            <person name="Woyke T."/>
        </authorList>
    </citation>
    <scope>NUCLEOTIDE SEQUENCE</scope>
    <source>
        <strain evidence="1">GVMAG-M-3300020166-18</strain>
    </source>
</reference>
<protein>
    <submittedName>
        <fullName evidence="1">Uncharacterized protein</fullName>
    </submittedName>
</protein>
<sequence>MYRFCFGVIMGVYLEQTYRMPNVYDKFIELEAYMKQFKKN</sequence>
<dbReference type="EMBL" id="MN739271">
    <property type="protein sequence ID" value="QHS96557.1"/>
    <property type="molecule type" value="Genomic_DNA"/>
</dbReference>
<dbReference type="AlphaFoldDB" id="A0A6C0BW60"/>
<accession>A0A6C0BW60</accession>
<evidence type="ECO:0000313" key="1">
    <source>
        <dbReference type="EMBL" id="QHS96557.1"/>
    </source>
</evidence>
<organism evidence="1">
    <name type="scientific">viral metagenome</name>
    <dbReference type="NCBI Taxonomy" id="1070528"/>
    <lineage>
        <taxon>unclassified sequences</taxon>
        <taxon>metagenomes</taxon>
        <taxon>organismal metagenomes</taxon>
    </lineage>
</organism>
<proteinExistence type="predicted"/>
<name>A0A6C0BW60_9ZZZZ</name>